<accession>A0ABD0IZR9</accession>
<evidence type="ECO:0000313" key="2">
    <source>
        <dbReference type="Proteomes" id="UP001519460"/>
    </source>
</evidence>
<organism evidence="1 2">
    <name type="scientific">Batillaria attramentaria</name>
    <dbReference type="NCBI Taxonomy" id="370345"/>
    <lineage>
        <taxon>Eukaryota</taxon>
        <taxon>Metazoa</taxon>
        <taxon>Spiralia</taxon>
        <taxon>Lophotrochozoa</taxon>
        <taxon>Mollusca</taxon>
        <taxon>Gastropoda</taxon>
        <taxon>Caenogastropoda</taxon>
        <taxon>Sorbeoconcha</taxon>
        <taxon>Cerithioidea</taxon>
        <taxon>Batillariidae</taxon>
        <taxon>Batillaria</taxon>
    </lineage>
</organism>
<dbReference type="Gene3D" id="3.30.420.10">
    <property type="entry name" value="Ribonuclease H-like superfamily/Ribonuclease H"/>
    <property type="match status" value="1"/>
</dbReference>
<evidence type="ECO:0000313" key="1">
    <source>
        <dbReference type="EMBL" id="KAK7441511.1"/>
    </source>
</evidence>
<dbReference type="Proteomes" id="UP001519460">
    <property type="component" value="Unassembled WGS sequence"/>
</dbReference>
<keyword evidence="2" id="KW-1185">Reference proteome</keyword>
<gene>
    <name evidence="1" type="ORF">BaRGS_00040571</name>
</gene>
<reference evidence="1 2" key="1">
    <citation type="journal article" date="2023" name="Sci. Data">
        <title>Genome assembly of the Korean intertidal mud-creeper Batillaria attramentaria.</title>
        <authorList>
            <person name="Patra A.K."/>
            <person name="Ho P.T."/>
            <person name="Jun S."/>
            <person name="Lee S.J."/>
            <person name="Kim Y."/>
            <person name="Won Y.J."/>
        </authorList>
    </citation>
    <scope>NUCLEOTIDE SEQUENCE [LARGE SCALE GENOMIC DNA]</scope>
    <source>
        <strain evidence="1">Wonlab-2016</strain>
    </source>
</reference>
<evidence type="ECO:0008006" key="3">
    <source>
        <dbReference type="Google" id="ProtNLM"/>
    </source>
</evidence>
<dbReference type="EMBL" id="JACVVK020000851">
    <property type="protein sequence ID" value="KAK7441511.1"/>
    <property type="molecule type" value="Genomic_DNA"/>
</dbReference>
<dbReference type="InterPro" id="IPR036397">
    <property type="entry name" value="RNaseH_sf"/>
</dbReference>
<protein>
    <recommendedName>
        <fullName evidence="3">Tc1-like transposase DDE domain-containing protein</fullName>
    </recommendedName>
</protein>
<dbReference type="AlphaFoldDB" id="A0ABD0IZR9"/>
<sequence length="103" mass="11212">MVWGCISHDCKLDLVTIRGNLTGYHYIREVLQPAVVPHFDAHPLATRPVFMDDNARPHRSRAARGGDNITMACHECGPQSAGACMRLAWPSNTVTGPSCAKSP</sequence>
<comment type="caution">
    <text evidence="1">The sequence shown here is derived from an EMBL/GenBank/DDBJ whole genome shotgun (WGS) entry which is preliminary data.</text>
</comment>
<name>A0ABD0IZR9_9CAEN</name>
<proteinExistence type="predicted"/>